<dbReference type="Pfam" id="PF01556">
    <property type="entry name" value="DnaJ_C"/>
    <property type="match status" value="1"/>
</dbReference>
<dbReference type="SUPFAM" id="SSF49493">
    <property type="entry name" value="HSP40/DnaJ peptide-binding domain"/>
    <property type="match status" value="2"/>
</dbReference>
<dbReference type="PROSITE" id="PS50076">
    <property type="entry name" value="DNAJ_2"/>
    <property type="match status" value="1"/>
</dbReference>
<dbReference type="InterPro" id="IPR002939">
    <property type="entry name" value="DnaJ_C"/>
</dbReference>
<protein>
    <submittedName>
        <fullName evidence="4">Molecular chaperone DnaJ</fullName>
    </submittedName>
</protein>
<dbReference type="PRINTS" id="PR00625">
    <property type="entry name" value="JDOMAIN"/>
</dbReference>
<dbReference type="InterPro" id="IPR036869">
    <property type="entry name" value="J_dom_sf"/>
</dbReference>
<dbReference type="InterPro" id="IPR001623">
    <property type="entry name" value="DnaJ_domain"/>
</dbReference>
<comment type="caution">
    <text evidence="4">The sequence shown here is derived from an EMBL/GenBank/DDBJ whole genome shotgun (WGS) entry which is preliminary data.</text>
</comment>
<feature type="region of interest" description="Disordered" evidence="2">
    <location>
        <begin position="70"/>
        <end position="93"/>
    </location>
</feature>
<dbReference type="CDD" id="cd06257">
    <property type="entry name" value="DnaJ"/>
    <property type="match status" value="1"/>
</dbReference>
<dbReference type="RefSeq" id="WP_116559970.1">
    <property type="nucleotide sequence ID" value="NZ_QDKM01000017.1"/>
</dbReference>
<dbReference type="AlphaFoldDB" id="A0A2T8HPB7"/>
<evidence type="ECO:0000313" key="4">
    <source>
        <dbReference type="EMBL" id="PVH27291.1"/>
    </source>
</evidence>
<dbReference type="GO" id="GO:0005737">
    <property type="term" value="C:cytoplasm"/>
    <property type="evidence" value="ECO:0007669"/>
    <property type="project" value="TreeGrafter"/>
</dbReference>
<keyword evidence="5" id="KW-1185">Reference proteome</keyword>
<feature type="compositionally biased region" description="Basic and acidic residues" evidence="2">
    <location>
        <begin position="77"/>
        <end position="93"/>
    </location>
</feature>
<dbReference type="OrthoDB" id="9779889at2"/>
<reference evidence="4 5" key="1">
    <citation type="submission" date="2018-04" db="EMBL/GenBank/DDBJ databases">
        <title>Pararhodobacter oceanense sp. nov., isolated from marine intertidal sediment.</title>
        <authorList>
            <person name="Wang X.-L."/>
            <person name="Du Z.-J."/>
        </authorList>
    </citation>
    <scope>NUCLEOTIDE SEQUENCE [LARGE SCALE GENOMIC DNA]</scope>
    <source>
        <strain evidence="4 5">AM505</strain>
    </source>
</reference>
<evidence type="ECO:0000256" key="1">
    <source>
        <dbReference type="ARBA" id="ARBA00023016"/>
    </source>
</evidence>
<feature type="domain" description="J" evidence="3">
    <location>
        <begin position="4"/>
        <end position="69"/>
    </location>
</feature>
<dbReference type="GO" id="GO:0051082">
    <property type="term" value="F:unfolded protein binding"/>
    <property type="evidence" value="ECO:0007669"/>
    <property type="project" value="InterPro"/>
</dbReference>
<organism evidence="4 5">
    <name type="scientific">Pararhodobacter oceanensis</name>
    <dbReference type="NCBI Taxonomy" id="2172121"/>
    <lineage>
        <taxon>Bacteria</taxon>
        <taxon>Pseudomonadati</taxon>
        <taxon>Pseudomonadota</taxon>
        <taxon>Alphaproteobacteria</taxon>
        <taxon>Rhodobacterales</taxon>
        <taxon>Paracoccaceae</taxon>
        <taxon>Pararhodobacter</taxon>
    </lineage>
</organism>
<gene>
    <name evidence="4" type="ORF">DDE20_18335</name>
</gene>
<evidence type="ECO:0000256" key="2">
    <source>
        <dbReference type="SAM" id="MobiDB-lite"/>
    </source>
</evidence>
<dbReference type="SMART" id="SM00271">
    <property type="entry name" value="DnaJ"/>
    <property type="match status" value="1"/>
</dbReference>
<dbReference type="InterPro" id="IPR008971">
    <property type="entry name" value="HSP40/DnaJ_pept-bd"/>
</dbReference>
<accession>A0A2T8HPB7</accession>
<dbReference type="Gene3D" id="1.10.287.110">
    <property type="entry name" value="DnaJ domain"/>
    <property type="match status" value="1"/>
</dbReference>
<dbReference type="Proteomes" id="UP000245911">
    <property type="component" value="Unassembled WGS sequence"/>
</dbReference>
<dbReference type="GO" id="GO:0042026">
    <property type="term" value="P:protein refolding"/>
    <property type="evidence" value="ECO:0007669"/>
    <property type="project" value="TreeGrafter"/>
</dbReference>
<dbReference type="Pfam" id="PF00226">
    <property type="entry name" value="DnaJ"/>
    <property type="match status" value="1"/>
</dbReference>
<dbReference type="EMBL" id="QDKM01000017">
    <property type="protein sequence ID" value="PVH27291.1"/>
    <property type="molecule type" value="Genomic_DNA"/>
</dbReference>
<evidence type="ECO:0000313" key="5">
    <source>
        <dbReference type="Proteomes" id="UP000245911"/>
    </source>
</evidence>
<dbReference type="PANTHER" id="PTHR43096">
    <property type="entry name" value="DNAJ HOMOLOG 1, MITOCHONDRIAL-RELATED"/>
    <property type="match status" value="1"/>
</dbReference>
<dbReference type="SUPFAM" id="SSF46565">
    <property type="entry name" value="Chaperone J-domain"/>
    <property type="match status" value="1"/>
</dbReference>
<sequence>MANDPYKTLGVAKDASQSEIKKAYRKLAKALHPDLNPGDSAKEAQFQAVAAAHDIIGDPDKRKRFDAGEIDASGQESPHREYYRDHAQADPHRRYESGAGYADFEDLSSVFSDLFGARTRQDSHGFAARGADLRYHLQIDFMDAALGAKRAVPLPDGSRIDLTIPAGVRDGQTLRLRGKGQPGSGGGPSGDAYVELGVAAHPVFLRDGNDINVELPITFDEAILGAKIEVPTLSGKVSVSIPKGASSGQRLRIKGKGVAPDKGPAGDQFIRLKIVTPAAPDAEMEAIAKRWRDHVTEDPRAKLWRDI</sequence>
<name>A0A2T8HPB7_9RHOB</name>
<evidence type="ECO:0000259" key="3">
    <source>
        <dbReference type="PROSITE" id="PS50076"/>
    </source>
</evidence>
<dbReference type="FunFam" id="2.60.260.20:FF:000013">
    <property type="entry name" value="DnaJ subfamily B member 11"/>
    <property type="match status" value="1"/>
</dbReference>
<dbReference type="PANTHER" id="PTHR43096:SF54">
    <property type="entry name" value="CHAPERONE PROTEIN DNAJ 1"/>
    <property type="match status" value="1"/>
</dbReference>
<keyword evidence="1" id="KW-0346">Stress response</keyword>
<dbReference type="CDD" id="cd10747">
    <property type="entry name" value="DnaJ_C"/>
    <property type="match status" value="1"/>
</dbReference>
<proteinExistence type="predicted"/>
<dbReference type="Gene3D" id="2.60.260.20">
    <property type="entry name" value="Urease metallochaperone UreE, N-terminal domain"/>
    <property type="match status" value="2"/>
</dbReference>